<evidence type="ECO:0000313" key="2">
    <source>
        <dbReference type="Proteomes" id="UP000708208"/>
    </source>
</evidence>
<proteinExistence type="predicted"/>
<comment type="caution">
    <text evidence="1">The sequence shown here is derived from an EMBL/GenBank/DDBJ whole genome shotgun (WGS) entry which is preliminary data.</text>
</comment>
<dbReference type="EMBL" id="CAJVCH010137505">
    <property type="protein sequence ID" value="CAG7726587.1"/>
    <property type="molecule type" value="Genomic_DNA"/>
</dbReference>
<accession>A0A8J2P5M2</accession>
<protein>
    <submittedName>
        <fullName evidence="1">Uncharacterized protein</fullName>
    </submittedName>
</protein>
<gene>
    <name evidence="1" type="ORF">AFUS01_LOCUS15495</name>
</gene>
<dbReference type="AlphaFoldDB" id="A0A8J2P5M2"/>
<keyword evidence="2" id="KW-1185">Reference proteome</keyword>
<name>A0A8J2P5M2_9HEXA</name>
<evidence type="ECO:0000313" key="1">
    <source>
        <dbReference type="EMBL" id="CAG7726587.1"/>
    </source>
</evidence>
<reference evidence="1" key="1">
    <citation type="submission" date="2021-06" db="EMBL/GenBank/DDBJ databases">
        <authorList>
            <person name="Hodson N. C."/>
            <person name="Mongue J. A."/>
            <person name="Jaron S. K."/>
        </authorList>
    </citation>
    <scope>NUCLEOTIDE SEQUENCE</scope>
</reference>
<sequence>MIKYCIAASQQRERRSIGAPSFTKNLIKTQVSGTTANQFLKSMSPERQSGYRNFDYMKNQNVRIQNRPCCYGHNMTRQATHLYFLCPCILES</sequence>
<dbReference type="Proteomes" id="UP000708208">
    <property type="component" value="Unassembled WGS sequence"/>
</dbReference>
<organism evidence="1 2">
    <name type="scientific">Allacma fusca</name>
    <dbReference type="NCBI Taxonomy" id="39272"/>
    <lineage>
        <taxon>Eukaryota</taxon>
        <taxon>Metazoa</taxon>
        <taxon>Ecdysozoa</taxon>
        <taxon>Arthropoda</taxon>
        <taxon>Hexapoda</taxon>
        <taxon>Collembola</taxon>
        <taxon>Symphypleona</taxon>
        <taxon>Sminthuridae</taxon>
        <taxon>Allacma</taxon>
    </lineage>
</organism>